<accession>A0AAD7UAR0</accession>
<proteinExistence type="predicted"/>
<dbReference type="EMBL" id="JAQMWT010000526">
    <property type="protein sequence ID" value="KAJ8600188.1"/>
    <property type="molecule type" value="Genomic_DNA"/>
</dbReference>
<dbReference type="AlphaFoldDB" id="A0AAD7UAR0"/>
<protein>
    <submittedName>
        <fullName evidence="2">Uncharacterized protein</fullName>
    </submittedName>
</protein>
<dbReference type="Proteomes" id="UP001230188">
    <property type="component" value="Unassembled WGS sequence"/>
</dbReference>
<evidence type="ECO:0000313" key="2">
    <source>
        <dbReference type="EMBL" id="KAJ8600188.1"/>
    </source>
</evidence>
<organism evidence="2 3">
    <name type="scientific">Chrysophaeum taylorii</name>
    <dbReference type="NCBI Taxonomy" id="2483200"/>
    <lineage>
        <taxon>Eukaryota</taxon>
        <taxon>Sar</taxon>
        <taxon>Stramenopiles</taxon>
        <taxon>Ochrophyta</taxon>
        <taxon>Pelagophyceae</taxon>
        <taxon>Pelagomonadales</taxon>
        <taxon>Pelagomonadaceae</taxon>
        <taxon>Chrysophaeum</taxon>
    </lineage>
</organism>
<feature type="region of interest" description="Disordered" evidence="1">
    <location>
        <begin position="19"/>
        <end position="63"/>
    </location>
</feature>
<gene>
    <name evidence="2" type="ORF">CTAYLR_001970</name>
</gene>
<evidence type="ECO:0000313" key="3">
    <source>
        <dbReference type="Proteomes" id="UP001230188"/>
    </source>
</evidence>
<reference evidence="2" key="1">
    <citation type="submission" date="2023-01" db="EMBL/GenBank/DDBJ databases">
        <title>Metagenome sequencing of chrysophaentin producing Chrysophaeum taylorii.</title>
        <authorList>
            <person name="Davison J."/>
            <person name="Bewley C."/>
        </authorList>
    </citation>
    <scope>NUCLEOTIDE SEQUENCE</scope>
    <source>
        <strain evidence="2">NIES-1699</strain>
    </source>
</reference>
<comment type="caution">
    <text evidence="2">The sequence shown here is derived from an EMBL/GenBank/DDBJ whole genome shotgun (WGS) entry which is preliminary data.</text>
</comment>
<evidence type="ECO:0000256" key="1">
    <source>
        <dbReference type="SAM" id="MobiDB-lite"/>
    </source>
</evidence>
<name>A0AAD7UAR0_9STRA</name>
<sequence>MGRRKKGQKSAKSCLVTKKQNVKNKAGTSMGVKASAKAKGTKPTKTQNMWRRAERAAMERAPANVRRATKLELAPASIDFKPPISRRDGEDAKWLFDVDVTRDDKLRRAQPTRMATPIGFAALQEEEDADLAQQGGHSTELPSFQFAPPTIVFSSATDIDAEL</sequence>
<keyword evidence="3" id="KW-1185">Reference proteome</keyword>